<keyword evidence="6" id="KW-1185">Reference proteome</keyword>
<dbReference type="InterPro" id="IPR018392">
    <property type="entry name" value="LysM"/>
</dbReference>
<dbReference type="CDD" id="cd16894">
    <property type="entry name" value="MltD-like"/>
    <property type="match status" value="1"/>
</dbReference>
<dbReference type="PANTHER" id="PTHR37423:SF2">
    <property type="entry name" value="MEMBRANE-BOUND LYTIC MUREIN TRANSGLYCOSYLASE C"/>
    <property type="match status" value="1"/>
</dbReference>
<sequence>MAIRFASLLFLVFLGIASGAVVASADSTAPGLSPEPDATSFVVSDEAAPDGLKMPRGPVLELTDPPLRVLTLDLTRDANDIWDRIRRGFGMPDLDSEVVAEQQLFYINRPGFLKKVFERGGRYLYHIVDELERRGMPTELALLPMVESSYNPMAYSRSHASGLWQFIPSTGRNYNLTQDTWVDERRDVIASTAAALDYLQTIYDMHGDWHLALASYNWGEGAVGRAIQRNLDEGLPAEYSHLRMPGETRNYVPKLQALKNIVAQPELYRFELPYVPNSPHFVTVDAPATIELATAARLAGMPLDEFLALNPSHNRPAVTEGSALVVPVDRAEQFQLRLAEHQRNGTQWRTYELQRGETLASVARAFGLSLNQLYQINRLDARSRVSAGYSLLVPDGVDPGNQPGDVLEEAGSPAHSIVPRLTGGKTVRMDAKGTDKSTATKGTKPAAKNGAKRAAGKNAGTATRKTPTAPAAKKMSGGPEKSTSGKKQPQKNQR</sequence>
<comment type="caution">
    <text evidence="5">The sequence shown here is derived from an EMBL/GenBank/DDBJ whole genome shotgun (WGS) entry which is preliminary data.</text>
</comment>
<evidence type="ECO:0000313" key="6">
    <source>
        <dbReference type="Proteomes" id="UP000601990"/>
    </source>
</evidence>
<dbReference type="SUPFAM" id="SSF53955">
    <property type="entry name" value="Lysozyme-like"/>
    <property type="match status" value="1"/>
</dbReference>
<dbReference type="EMBL" id="WTVH01000011">
    <property type="protein sequence ID" value="NMF93213.1"/>
    <property type="molecule type" value="Genomic_DNA"/>
</dbReference>
<dbReference type="Gene3D" id="1.10.530.10">
    <property type="match status" value="1"/>
</dbReference>
<organism evidence="5 6">
    <name type="scientific">Aromatoleum buckelii</name>
    <dbReference type="NCBI Taxonomy" id="200254"/>
    <lineage>
        <taxon>Bacteria</taxon>
        <taxon>Pseudomonadati</taxon>
        <taxon>Pseudomonadota</taxon>
        <taxon>Betaproteobacteria</taxon>
        <taxon>Rhodocyclales</taxon>
        <taxon>Rhodocyclaceae</taxon>
        <taxon>Aromatoleum</taxon>
    </lineage>
</organism>
<feature type="compositionally biased region" description="Low complexity" evidence="2">
    <location>
        <begin position="456"/>
        <end position="474"/>
    </location>
</feature>
<keyword evidence="3" id="KW-0732">Signal</keyword>
<dbReference type="Proteomes" id="UP000601990">
    <property type="component" value="Unassembled WGS sequence"/>
</dbReference>
<dbReference type="PANTHER" id="PTHR37423">
    <property type="entry name" value="SOLUBLE LYTIC MUREIN TRANSGLYCOSYLASE-RELATED"/>
    <property type="match status" value="1"/>
</dbReference>
<evidence type="ECO:0000313" key="5">
    <source>
        <dbReference type="EMBL" id="NMF93213.1"/>
    </source>
</evidence>
<accession>A0ABX1MZL1</accession>
<dbReference type="InterPro" id="IPR008258">
    <property type="entry name" value="Transglycosylase_SLT_dom_1"/>
</dbReference>
<dbReference type="InterPro" id="IPR023346">
    <property type="entry name" value="Lysozyme-like_dom_sf"/>
</dbReference>
<proteinExistence type="inferred from homology"/>
<feature type="chain" id="PRO_5047308257" evidence="3">
    <location>
        <begin position="24"/>
        <end position="494"/>
    </location>
</feature>
<feature type="signal peptide" evidence="3">
    <location>
        <begin position="1"/>
        <end position="23"/>
    </location>
</feature>
<feature type="region of interest" description="Disordered" evidence="2">
    <location>
        <begin position="395"/>
        <end position="494"/>
    </location>
</feature>
<dbReference type="SUPFAM" id="SSF54106">
    <property type="entry name" value="LysM domain"/>
    <property type="match status" value="1"/>
</dbReference>
<gene>
    <name evidence="5" type="ORF">GO608_07720</name>
</gene>
<comment type="similarity">
    <text evidence="1">Belongs to the transglycosylase Slt family.</text>
</comment>
<evidence type="ECO:0000256" key="3">
    <source>
        <dbReference type="SAM" id="SignalP"/>
    </source>
</evidence>
<dbReference type="PROSITE" id="PS51782">
    <property type="entry name" value="LYSM"/>
    <property type="match status" value="1"/>
</dbReference>
<dbReference type="InterPro" id="IPR000189">
    <property type="entry name" value="Transglyc_AS"/>
</dbReference>
<dbReference type="Pfam" id="PF01464">
    <property type="entry name" value="SLT"/>
    <property type="match status" value="1"/>
</dbReference>
<feature type="domain" description="LysM" evidence="4">
    <location>
        <begin position="349"/>
        <end position="393"/>
    </location>
</feature>
<protein>
    <submittedName>
        <fullName evidence="5">Transglycosylase SLT domain-containing protein</fullName>
    </submittedName>
</protein>
<reference evidence="5" key="1">
    <citation type="submission" date="2019-12" db="EMBL/GenBank/DDBJ databases">
        <title>Comparative genomics gives insights into the taxonomy of the Azoarcus-Aromatoleum group and reveals separate origins of nif in the plant-associated Azoarcus and non-plant-associated Aromatoleum sub-groups.</title>
        <authorList>
            <person name="Lafos M."/>
            <person name="Maluk M."/>
            <person name="Batista M."/>
            <person name="Junghare M."/>
            <person name="Carmona M."/>
            <person name="Faoro H."/>
            <person name="Cruz L.M."/>
            <person name="Battistoni F."/>
            <person name="De Souza E."/>
            <person name="Pedrosa F."/>
            <person name="Chen W.-M."/>
            <person name="Poole P.S."/>
            <person name="Dixon R.A."/>
            <person name="James E.K."/>
        </authorList>
    </citation>
    <scope>NUCLEOTIDE SEQUENCE</scope>
    <source>
        <strain evidence="5">U120</strain>
    </source>
</reference>
<evidence type="ECO:0000256" key="1">
    <source>
        <dbReference type="ARBA" id="ARBA00007734"/>
    </source>
</evidence>
<dbReference type="InterPro" id="IPR036779">
    <property type="entry name" value="LysM_dom_sf"/>
</dbReference>
<dbReference type="PROSITE" id="PS00922">
    <property type="entry name" value="TRANSGLYCOSYLASE"/>
    <property type="match status" value="1"/>
</dbReference>
<evidence type="ECO:0000256" key="2">
    <source>
        <dbReference type="SAM" id="MobiDB-lite"/>
    </source>
</evidence>
<name>A0ABX1MZL1_9RHOO</name>
<dbReference type="RefSeq" id="WP_169198493.1">
    <property type="nucleotide sequence ID" value="NZ_WTVH02000010.1"/>
</dbReference>
<dbReference type="SMART" id="SM00257">
    <property type="entry name" value="LysM"/>
    <property type="match status" value="1"/>
</dbReference>
<dbReference type="Gene3D" id="3.10.350.10">
    <property type="entry name" value="LysM domain"/>
    <property type="match status" value="1"/>
</dbReference>
<feature type="compositionally biased region" description="Polar residues" evidence="2">
    <location>
        <begin position="481"/>
        <end position="494"/>
    </location>
</feature>
<evidence type="ECO:0000259" key="4">
    <source>
        <dbReference type="PROSITE" id="PS51782"/>
    </source>
</evidence>
<dbReference type="Pfam" id="PF01476">
    <property type="entry name" value="LysM"/>
    <property type="match status" value="1"/>
</dbReference>